<evidence type="ECO:0000313" key="3">
    <source>
        <dbReference type="Proteomes" id="UP000005402"/>
    </source>
</evidence>
<feature type="domain" description="BIG2" evidence="1">
    <location>
        <begin position="107"/>
        <end position="184"/>
    </location>
</feature>
<dbReference type="EMBL" id="AGEC02000019">
    <property type="protein sequence ID" value="EHO10271.1"/>
    <property type="molecule type" value="Genomic_DNA"/>
</dbReference>
<evidence type="ECO:0000313" key="2">
    <source>
        <dbReference type="EMBL" id="EHO10271.1"/>
    </source>
</evidence>
<dbReference type="Gene3D" id="2.60.40.1080">
    <property type="match status" value="2"/>
</dbReference>
<dbReference type="SMART" id="SM00635">
    <property type="entry name" value="BID_2"/>
    <property type="match status" value="2"/>
</dbReference>
<dbReference type="InterPro" id="IPR003343">
    <property type="entry name" value="Big_2"/>
</dbReference>
<feature type="domain" description="BIG2" evidence="1">
    <location>
        <begin position="28"/>
        <end position="104"/>
    </location>
</feature>
<sequence>MKAKFVLLTLFSLVVLGCSSEDEGIREKKVTITFINKEKQVLINDSFDLMNELKIENATKEQVVWLSENPSVVRLNGSIGKALSEGEIQITAKVKNTNVQTSMKISVQEQILQFKQKELSLVTNKTFNLNDLLEIKNIELDQLKWTVENSNILTINKGQITTYQQGKVKITVEFGKSKAIITVIVENNELQDIIFDEDIIEITGMQQNKIPYRTLPKGASTAGVKWEISPGGISLFDNETLYSDRLDSSTLTVILPNGKRKSIEVRVVSKGILEIKTPYGTNIKIVEEQEEQFYLVLLPLGETFEDFEVTMDNPIIKIDINGYIKTFFGQLGVTNVTLRSKQNPHVSIIMRVEVISFINDVLVSSQIFDEIKNDGTHTGELQYQLFSSRRDGISIQDFILYDGYNRVIFRDSKTYTLQQIYTIKLNKVYKPYAEFTLMYKGVAIKCRKEVNVVTGIPIPKAF</sequence>
<proteinExistence type="predicted"/>
<dbReference type="Proteomes" id="UP000005402">
    <property type="component" value="Unassembled WGS sequence"/>
</dbReference>
<name>A0ABP2NC15_9FLAO</name>
<dbReference type="SUPFAM" id="SSF49373">
    <property type="entry name" value="Invasin/intimin cell-adhesion fragments"/>
    <property type="match status" value="1"/>
</dbReference>
<dbReference type="GeneID" id="66976316"/>
<dbReference type="RefSeq" id="WP_006258133.1">
    <property type="nucleotide sequence ID" value="NZ_KE161016.1"/>
</dbReference>
<gene>
    <name evidence="2" type="ORF">HMPREF9712_01376</name>
</gene>
<evidence type="ECO:0000259" key="1">
    <source>
        <dbReference type="SMART" id="SM00635"/>
    </source>
</evidence>
<comment type="caution">
    <text evidence="2">The sequence shown here is derived from an EMBL/GenBank/DDBJ whole genome shotgun (WGS) entry which is preliminary data.</text>
</comment>
<protein>
    <recommendedName>
        <fullName evidence="1">BIG2 domain-containing protein</fullName>
    </recommendedName>
</protein>
<dbReference type="Pfam" id="PF02368">
    <property type="entry name" value="Big_2"/>
    <property type="match status" value="1"/>
</dbReference>
<dbReference type="PROSITE" id="PS51257">
    <property type="entry name" value="PROKAR_LIPOPROTEIN"/>
    <property type="match status" value="1"/>
</dbReference>
<accession>A0ABP2NC15</accession>
<organism evidence="2 3">
    <name type="scientific">Myroides odoratimimus CCUG 10230</name>
    <dbReference type="NCBI Taxonomy" id="883150"/>
    <lineage>
        <taxon>Bacteria</taxon>
        <taxon>Pseudomonadati</taxon>
        <taxon>Bacteroidota</taxon>
        <taxon>Flavobacteriia</taxon>
        <taxon>Flavobacteriales</taxon>
        <taxon>Flavobacteriaceae</taxon>
        <taxon>Myroides</taxon>
    </lineage>
</organism>
<keyword evidence="3" id="KW-1185">Reference proteome</keyword>
<reference evidence="2" key="1">
    <citation type="submission" date="2012-07" db="EMBL/GenBank/DDBJ databases">
        <title>The Genome Sequence of Myroides odoratimimus CCUG 10230.</title>
        <authorList>
            <consortium name="The Broad Institute Genome Sequencing Platform"/>
            <person name="Earl A."/>
            <person name="Ward D."/>
            <person name="Feldgarden M."/>
            <person name="Gevers D."/>
            <person name="Huys G."/>
            <person name="Walker B."/>
            <person name="Young S.K."/>
            <person name="Zeng Q."/>
            <person name="Gargeya S."/>
            <person name="Fitzgerald M."/>
            <person name="Haas B."/>
            <person name="Abouelleil A."/>
            <person name="Alvarado L."/>
            <person name="Arachchi H.M."/>
            <person name="Berlin A.M."/>
            <person name="Chapman S.B."/>
            <person name="Goldberg J."/>
            <person name="Griggs A."/>
            <person name="Gujja S."/>
            <person name="Hansen M."/>
            <person name="Howarth C."/>
            <person name="Imamovic A."/>
            <person name="Larimer J."/>
            <person name="McCowen C."/>
            <person name="Montmayeur A."/>
            <person name="Murphy C."/>
            <person name="Neiman D."/>
            <person name="Pearson M."/>
            <person name="Priest M."/>
            <person name="Roberts A."/>
            <person name="Saif S."/>
            <person name="Shea T."/>
            <person name="Sisk P."/>
            <person name="Sykes S."/>
            <person name="Wortman J."/>
            <person name="Nusbaum C."/>
            <person name="Birren B."/>
        </authorList>
    </citation>
    <scope>NUCLEOTIDE SEQUENCE [LARGE SCALE GENOMIC DNA]</scope>
    <source>
        <strain evidence="2">CCUG 10230</strain>
    </source>
</reference>
<dbReference type="InterPro" id="IPR008964">
    <property type="entry name" value="Invasin/intimin_cell_adhesion"/>
</dbReference>